<dbReference type="AlphaFoldDB" id="A0A9N7RCU5"/>
<sequence length="104" mass="11605">SHSTHLTVRCPGSFYLERSHSVWVKTRVQIQLELDFSVGPKVVNKFVVKRYIVIGPKAQTQSPKSSPKSNCQEPRTGPRPGPRPVPEPTGRRVCARVAENNTNT</sequence>
<comment type="caution">
    <text evidence="2">The sequence shown here is derived from an EMBL/GenBank/DDBJ whole genome shotgun (WGS) entry which is preliminary data.</text>
</comment>
<feature type="non-terminal residue" evidence="2">
    <location>
        <position position="104"/>
    </location>
</feature>
<evidence type="ECO:0000313" key="2">
    <source>
        <dbReference type="EMBL" id="CAA0822136.1"/>
    </source>
</evidence>
<feature type="compositionally biased region" description="Pro residues" evidence="1">
    <location>
        <begin position="77"/>
        <end position="87"/>
    </location>
</feature>
<proteinExistence type="predicted"/>
<protein>
    <submittedName>
        <fullName evidence="2">Uncharacterized protein</fullName>
    </submittedName>
</protein>
<keyword evidence="3" id="KW-1185">Reference proteome</keyword>
<dbReference type="EMBL" id="CACSLK010022181">
    <property type="protein sequence ID" value="CAA0822136.1"/>
    <property type="molecule type" value="Genomic_DNA"/>
</dbReference>
<organism evidence="2 3">
    <name type="scientific">Striga hermonthica</name>
    <name type="common">Purple witchweed</name>
    <name type="synonym">Buchnera hermonthica</name>
    <dbReference type="NCBI Taxonomy" id="68872"/>
    <lineage>
        <taxon>Eukaryota</taxon>
        <taxon>Viridiplantae</taxon>
        <taxon>Streptophyta</taxon>
        <taxon>Embryophyta</taxon>
        <taxon>Tracheophyta</taxon>
        <taxon>Spermatophyta</taxon>
        <taxon>Magnoliopsida</taxon>
        <taxon>eudicotyledons</taxon>
        <taxon>Gunneridae</taxon>
        <taxon>Pentapetalae</taxon>
        <taxon>asterids</taxon>
        <taxon>lamiids</taxon>
        <taxon>Lamiales</taxon>
        <taxon>Orobanchaceae</taxon>
        <taxon>Buchnereae</taxon>
        <taxon>Striga</taxon>
    </lineage>
</organism>
<evidence type="ECO:0000256" key="1">
    <source>
        <dbReference type="SAM" id="MobiDB-lite"/>
    </source>
</evidence>
<reference evidence="2" key="1">
    <citation type="submission" date="2019-12" db="EMBL/GenBank/DDBJ databases">
        <authorList>
            <person name="Scholes J."/>
        </authorList>
    </citation>
    <scope>NUCLEOTIDE SEQUENCE</scope>
</reference>
<dbReference type="Proteomes" id="UP001153555">
    <property type="component" value="Unassembled WGS sequence"/>
</dbReference>
<evidence type="ECO:0000313" key="3">
    <source>
        <dbReference type="Proteomes" id="UP001153555"/>
    </source>
</evidence>
<name>A0A9N7RCU5_STRHE</name>
<gene>
    <name evidence="2" type="ORF">SHERM_19694</name>
</gene>
<feature type="region of interest" description="Disordered" evidence="1">
    <location>
        <begin position="57"/>
        <end position="104"/>
    </location>
</feature>
<feature type="non-terminal residue" evidence="2">
    <location>
        <position position="1"/>
    </location>
</feature>
<feature type="compositionally biased region" description="Polar residues" evidence="1">
    <location>
        <begin position="58"/>
        <end position="72"/>
    </location>
</feature>
<accession>A0A9N7RCU5</accession>